<dbReference type="SUPFAM" id="SSF46689">
    <property type="entry name" value="Homeodomain-like"/>
    <property type="match status" value="1"/>
</dbReference>
<reference evidence="1 2" key="1">
    <citation type="submission" date="2019-03" db="EMBL/GenBank/DDBJ databases">
        <title>Genomic Encyclopedia of Type Strains, Phase IV (KMG-IV): sequencing the most valuable type-strain genomes for metagenomic binning, comparative biology and taxonomic classification.</title>
        <authorList>
            <person name="Goeker M."/>
        </authorList>
    </citation>
    <scope>NUCLEOTIDE SEQUENCE [LARGE SCALE GENOMIC DNA]</scope>
    <source>
        <strain evidence="1 2">DSM 24455</strain>
    </source>
</reference>
<evidence type="ECO:0008006" key="3">
    <source>
        <dbReference type="Google" id="ProtNLM"/>
    </source>
</evidence>
<sequence>MEIVWEIKNMKKLGFNKSQATRNLGINYETVSKYWNMSPDDYAKLLELRKNRKRKLSKYEDEILEWLRNYPDMSAAQVHDWLVERYGSIDCSEITVRNLLSSLRNEYNIPKQVSRRQHEAVDELPAGYQAQVDFGQI</sequence>
<proteinExistence type="predicted"/>
<dbReference type="Proteomes" id="UP000295325">
    <property type="component" value="Unassembled WGS sequence"/>
</dbReference>
<evidence type="ECO:0000313" key="2">
    <source>
        <dbReference type="Proteomes" id="UP000295325"/>
    </source>
</evidence>
<dbReference type="InterPro" id="IPR009057">
    <property type="entry name" value="Homeodomain-like_sf"/>
</dbReference>
<gene>
    <name evidence="1" type="ORF">EDD71_1468</name>
</gene>
<name>A0A4R7K486_9CLOT</name>
<accession>A0A4R7K486</accession>
<comment type="caution">
    <text evidence="1">The sequence shown here is derived from an EMBL/GenBank/DDBJ whole genome shotgun (WGS) entry which is preliminary data.</text>
</comment>
<protein>
    <recommendedName>
        <fullName evidence="3">Transposase</fullName>
    </recommendedName>
</protein>
<evidence type="ECO:0000313" key="1">
    <source>
        <dbReference type="EMBL" id="TDT45769.1"/>
    </source>
</evidence>
<organism evidence="1 2">
    <name type="scientific">Fonticella tunisiensis</name>
    <dbReference type="NCBI Taxonomy" id="1096341"/>
    <lineage>
        <taxon>Bacteria</taxon>
        <taxon>Bacillati</taxon>
        <taxon>Bacillota</taxon>
        <taxon>Clostridia</taxon>
        <taxon>Eubacteriales</taxon>
        <taxon>Clostridiaceae</taxon>
        <taxon>Fonticella</taxon>
    </lineage>
</organism>
<dbReference type="RefSeq" id="WP_133629476.1">
    <property type="nucleotide sequence ID" value="NZ_SOAZ01000046.1"/>
</dbReference>
<keyword evidence="2" id="KW-1185">Reference proteome</keyword>
<dbReference type="OrthoDB" id="3193769at2"/>
<dbReference type="AlphaFoldDB" id="A0A4R7K486"/>
<dbReference type="EMBL" id="SOAZ01000046">
    <property type="protein sequence ID" value="TDT45769.1"/>
    <property type="molecule type" value="Genomic_DNA"/>
</dbReference>